<evidence type="ECO:0000313" key="7">
    <source>
        <dbReference type="EMBL" id="SEJ48609.1"/>
    </source>
</evidence>
<gene>
    <name evidence="7" type="ORF">SAMN05421637_1973</name>
</gene>
<dbReference type="AlphaFoldDB" id="A0A1H6Z517"/>
<evidence type="ECO:0000256" key="2">
    <source>
        <dbReference type="ARBA" id="ARBA00022448"/>
    </source>
</evidence>
<dbReference type="GO" id="GO:0030288">
    <property type="term" value="C:outer membrane-bounded periplasmic space"/>
    <property type="evidence" value="ECO:0007669"/>
    <property type="project" value="TreeGrafter"/>
</dbReference>
<sequence>MMIRRKAAAAALGVAAAAMLAACSSDEGSDTEDSMAGDDAMSAGDFAEGSTMAALAEAGSITIGTKFDQPLFGLKGPDGNPEGFDVEIGKIIAAELGIDEDAITWTETVSANREAYIEDGTVDIVVATYTINDDRKELISFAGPYYNAGQALMVLSGNTDISSPDDLAGKTVCSVTGSTPAANIEENYPDAELALFDAYTDCLDPLRNGQVDVVTTDNVILAGYVAESDGEFEVVGEPFTEEPYGIGLLHDDDEFRDWINDVLEEIFEDGRWLEAWNATAGTVLPEPEAPAVDRYEN</sequence>
<dbReference type="EMBL" id="FNZI01000004">
    <property type="protein sequence ID" value="SEJ48609.1"/>
    <property type="molecule type" value="Genomic_DNA"/>
</dbReference>
<protein>
    <submittedName>
        <fullName evidence="7">Amino acid ABC transporter substrate-binding protein, PAAT family</fullName>
    </submittedName>
</protein>
<keyword evidence="3 5" id="KW-0732">Signal</keyword>
<feature type="chain" id="PRO_5039544641" evidence="5">
    <location>
        <begin position="22"/>
        <end position="297"/>
    </location>
</feature>
<dbReference type="InterPro" id="IPR018313">
    <property type="entry name" value="SBP_3_CS"/>
</dbReference>
<dbReference type="PANTHER" id="PTHR30085:SF6">
    <property type="entry name" value="ABC TRANSPORTER GLUTAMINE-BINDING PROTEIN GLNH"/>
    <property type="match status" value="1"/>
</dbReference>
<dbReference type="CDD" id="cd13690">
    <property type="entry name" value="PBP2_GluB"/>
    <property type="match status" value="1"/>
</dbReference>
<dbReference type="Gene3D" id="3.40.190.10">
    <property type="entry name" value="Periplasmic binding protein-like II"/>
    <property type="match status" value="2"/>
</dbReference>
<organism evidence="7 8">
    <name type="scientific">Demequina mangrovi</name>
    <dbReference type="NCBI Taxonomy" id="1043493"/>
    <lineage>
        <taxon>Bacteria</taxon>
        <taxon>Bacillati</taxon>
        <taxon>Actinomycetota</taxon>
        <taxon>Actinomycetes</taxon>
        <taxon>Micrococcales</taxon>
        <taxon>Demequinaceae</taxon>
        <taxon>Demequina</taxon>
    </lineage>
</organism>
<feature type="domain" description="Solute-binding protein family 3/N-terminal" evidence="6">
    <location>
        <begin position="60"/>
        <end position="275"/>
    </location>
</feature>
<dbReference type="GO" id="GO:0006865">
    <property type="term" value="P:amino acid transport"/>
    <property type="evidence" value="ECO:0007669"/>
    <property type="project" value="TreeGrafter"/>
</dbReference>
<feature type="signal peptide" evidence="5">
    <location>
        <begin position="1"/>
        <end position="21"/>
    </location>
</feature>
<dbReference type="PROSITE" id="PS51257">
    <property type="entry name" value="PROKAR_LIPOPROTEIN"/>
    <property type="match status" value="1"/>
</dbReference>
<comment type="similarity">
    <text evidence="1 4">Belongs to the bacterial solute-binding protein 3 family.</text>
</comment>
<keyword evidence="2" id="KW-0813">Transport</keyword>
<name>A0A1H6Z517_9MICO</name>
<evidence type="ECO:0000256" key="4">
    <source>
        <dbReference type="RuleBase" id="RU003744"/>
    </source>
</evidence>
<dbReference type="InterPro" id="IPR051455">
    <property type="entry name" value="Bact_solute-bind_prot3"/>
</dbReference>
<accession>A0A1H6Z517</accession>
<dbReference type="STRING" id="1043493.SAMN05421637_1973"/>
<dbReference type="SUPFAM" id="SSF53850">
    <property type="entry name" value="Periplasmic binding protein-like II"/>
    <property type="match status" value="1"/>
</dbReference>
<evidence type="ECO:0000259" key="6">
    <source>
        <dbReference type="SMART" id="SM00062"/>
    </source>
</evidence>
<dbReference type="OrthoDB" id="9807888at2"/>
<keyword evidence="8" id="KW-1185">Reference proteome</keyword>
<evidence type="ECO:0000256" key="1">
    <source>
        <dbReference type="ARBA" id="ARBA00010333"/>
    </source>
</evidence>
<dbReference type="InterPro" id="IPR001638">
    <property type="entry name" value="Solute-binding_3/MltF_N"/>
</dbReference>
<evidence type="ECO:0000313" key="8">
    <source>
        <dbReference type="Proteomes" id="UP000183315"/>
    </source>
</evidence>
<evidence type="ECO:0000256" key="5">
    <source>
        <dbReference type="SAM" id="SignalP"/>
    </source>
</evidence>
<dbReference type="PANTHER" id="PTHR30085">
    <property type="entry name" value="AMINO ACID ABC TRANSPORTER PERMEASE"/>
    <property type="match status" value="1"/>
</dbReference>
<proteinExistence type="inferred from homology"/>
<dbReference type="Proteomes" id="UP000183315">
    <property type="component" value="Unassembled WGS sequence"/>
</dbReference>
<reference evidence="8" key="1">
    <citation type="submission" date="2016-10" db="EMBL/GenBank/DDBJ databases">
        <authorList>
            <person name="Varghese N."/>
        </authorList>
    </citation>
    <scope>NUCLEOTIDE SEQUENCE [LARGE SCALE GENOMIC DNA]</scope>
    <source>
        <strain evidence="8">DSM 24868</strain>
    </source>
</reference>
<dbReference type="GO" id="GO:0005576">
    <property type="term" value="C:extracellular region"/>
    <property type="evidence" value="ECO:0007669"/>
    <property type="project" value="TreeGrafter"/>
</dbReference>
<dbReference type="PROSITE" id="PS01039">
    <property type="entry name" value="SBP_BACTERIAL_3"/>
    <property type="match status" value="1"/>
</dbReference>
<evidence type="ECO:0000256" key="3">
    <source>
        <dbReference type="ARBA" id="ARBA00022729"/>
    </source>
</evidence>
<dbReference type="SMART" id="SM00062">
    <property type="entry name" value="PBPb"/>
    <property type="match status" value="1"/>
</dbReference>
<dbReference type="Pfam" id="PF00497">
    <property type="entry name" value="SBP_bac_3"/>
    <property type="match status" value="1"/>
</dbReference>
<dbReference type="eggNOG" id="COG0834">
    <property type="taxonomic scope" value="Bacteria"/>
</dbReference>